<dbReference type="InterPro" id="IPR018754">
    <property type="entry name" value="RovC-like_DNA-bd"/>
</dbReference>
<gene>
    <name evidence="2" type="ORF">F7D14_07130</name>
</gene>
<proteinExistence type="predicted"/>
<keyword evidence="3" id="KW-1185">Reference proteome</keyword>
<sequence length="129" mass="14596">MLLQSGRDQCQLWLPERQAGDGTLAAVILLDELAPQRAEAALRFWRLLRDKPPRRAEHPPDPRRAFSLLRALDGHLDGASYRQIAERLFGKARVAADPWKTASLRDATIRLVRGGVALMRGGYRKFLKK</sequence>
<feature type="domain" description="T6SS Transcription factor RovC-like DNA binding" evidence="1">
    <location>
        <begin position="28"/>
        <end position="128"/>
    </location>
</feature>
<dbReference type="AlphaFoldDB" id="A0A6B8LXX1"/>
<accession>A0A6B8LXX1</accession>
<dbReference type="RefSeq" id="WP_081495639.1">
    <property type="nucleotide sequence ID" value="NZ_CP044331.1"/>
</dbReference>
<dbReference type="Pfam" id="PF10074">
    <property type="entry name" value="RovC_DNA-bd"/>
    <property type="match status" value="1"/>
</dbReference>
<organism evidence="2 3">
    <name type="scientific">Methylocystis parvus</name>
    <dbReference type="NCBI Taxonomy" id="134"/>
    <lineage>
        <taxon>Bacteria</taxon>
        <taxon>Pseudomonadati</taxon>
        <taxon>Pseudomonadota</taxon>
        <taxon>Alphaproteobacteria</taxon>
        <taxon>Hyphomicrobiales</taxon>
        <taxon>Methylocystaceae</taxon>
        <taxon>Methylocystis</taxon>
    </lineage>
</organism>
<dbReference type="EMBL" id="CP044331">
    <property type="protein sequence ID" value="QGM97267.1"/>
    <property type="molecule type" value="Genomic_DNA"/>
</dbReference>
<dbReference type="KEGG" id="mpar:F7D14_07130"/>
<protein>
    <submittedName>
        <fullName evidence="2">DUF2285 domain-containing protein</fullName>
    </submittedName>
</protein>
<evidence type="ECO:0000259" key="1">
    <source>
        <dbReference type="Pfam" id="PF10074"/>
    </source>
</evidence>
<dbReference type="Proteomes" id="UP000422569">
    <property type="component" value="Chromosome"/>
</dbReference>
<reference evidence="2 3" key="1">
    <citation type="submission" date="2019-09" db="EMBL/GenBank/DDBJ databases">
        <title>Isolation and complete genome sequencing of Methylocystis species.</title>
        <authorList>
            <person name="Rumah B.L."/>
            <person name="Stead C.E."/>
            <person name="Stevens B.C."/>
            <person name="Minton N.P."/>
            <person name="Grosse-Honebrink A."/>
            <person name="Zhang Y."/>
        </authorList>
    </citation>
    <scope>NUCLEOTIDE SEQUENCE [LARGE SCALE GENOMIC DNA]</scope>
    <source>
        <strain evidence="2 3">BRCS2</strain>
    </source>
</reference>
<evidence type="ECO:0000313" key="3">
    <source>
        <dbReference type="Proteomes" id="UP000422569"/>
    </source>
</evidence>
<evidence type="ECO:0000313" key="2">
    <source>
        <dbReference type="EMBL" id="QGM97267.1"/>
    </source>
</evidence>
<name>A0A6B8LXX1_9HYPH</name>